<evidence type="ECO:0000256" key="6">
    <source>
        <dbReference type="ARBA" id="ARBA00023102"/>
    </source>
</evidence>
<protein>
    <recommendedName>
        <fullName evidence="3 8">Histidinol-phosphatase</fullName>
        <shortName evidence="8">HolPase</shortName>
        <ecNumber evidence="3 8">3.1.3.15</ecNumber>
    </recommendedName>
</protein>
<organism evidence="10 11">
    <name type="scientific">Heliobacterium chlorum</name>
    <dbReference type="NCBI Taxonomy" id="2698"/>
    <lineage>
        <taxon>Bacteria</taxon>
        <taxon>Bacillati</taxon>
        <taxon>Bacillota</taxon>
        <taxon>Clostridia</taxon>
        <taxon>Eubacteriales</taxon>
        <taxon>Heliobacteriaceae</taxon>
        <taxon>Heliobacterium</taxon>
    </lineage>
</organism>
<dbReference type="NCBIfam" id="NF005596">
    <property type="entry name" value="PRK07328.1"/>
    <property type="match status" value="1"/>
</dbReference>
<evidence type="ECO:0000256" key="5">
    <source>
        <dbReference type="ARBA" id="ARBA00022801"/>
    </source>
</evidence>
<reference evidence="10 11" key="1">
    <citation type="submission" date="2020-07" db="EMBL/GenBank/DDBJ databases">
        <title>Draft whole-genome sequence of Heliobacterium chlorum DSM 3682, type strain.</title>
        <authorList>
            <person name="Kyndt J.A."/>
            <person name="Meyer T.E."/>
            <person name="Imhoff J.F."/>
        </authorList>
    </citation>
    <scope>NUCLEOTIDE SEQUENCE [LARGE SCALE GENOMIC DNA]</scope>
    <source>
        <strain evidence="10 11">DSM 3682</strain>
    </source>
</reference>
<keyword evidence="4 8" id="KW-0028">Amino-acid biosynthesis</keyword>
<evidence type="ECO:0000256" key="7">
    <source>
        <dbReference type="ARBA" id="ARBA00049158"/>
    </source>
</evidence>
<keyword evidence="5 8" id="KW-0378">Hydrolase</keyword>
<accession>A0ABR7T0Z5</accession>
<evidence type="ECO:0000256" key="2">
    <source>
        <dbReference type="ARBA" id="ARBA00009152"/>
    </source>
</evidence>
<gene>
    <name evidence="10" type="ORF">H1S01_01750</name>
</gene>
<comment type="similarity">
    <text evidence="2 8">Belongs to the PHP hydrolase family. HisK subfamily.</text>
</comment>
<dbReference type="Proteomes" id="UP000617402">
    <property type="component" value="Unassembled WGS sequence"/>
</dbReference>
<evidence type="ECO:0000313" key="10">
    <source>
        <dbReference type="EMBL" id="MBC9783231.1"/>
    </source>
</evidence>
<comment type="catalytic activity">
    <reaction evidence="7 8">
        <text>L-histidinol phosphate + H2O = L-histidinol + phosphate</text>
        <dbReference type="Rhea" id="RHEA:14465"/>
        <dbReference type="ChEBI" id="CHEBI:15377"/>
        <dbReference type="ChEBI" id="CHEBI:43474"/>
        <dbReference type="ChEBI" id="CHEBI:57699"/>
        <dbReference type="ChEBI" id="CHEBI:57980"/>
        <dbReference type="EC" id="3.1.3.15"/>
    </reaction>
</comment>
<evidence type="ECO:0000256" key="8">
    <source>
        <dbReference type="RuleBase" id="RU366003"/>
    </source>
</evidence>
<evidence type="ECO:0000313" key="11">
    <source>
        <dbReference type="Proteomes" id="UP000617402"/>
    </source>
</evidence>
<dbReference type="Gene3D" id="3.20.20.140">
    <property type="entry name" value="Metal-dependent hydrolases"/>
    <property type="match status" value="1"/>
</dbReference>
<sequence length="253" mass="29455">MLVDYHVHGIGHGTSKHTVEEISAYLETARKRGIAHVGFADHDRYLDEYNVEAIREAALRYPDVQVRLGVKIDYIRNADDLLQKMTSQYPFDYVIGSVHKIEGWDFDHPDYIDKYRDWENDELYRAYFGHIKEVAEKGLFSFIGHLDLIKIFNYRSSRPILELAEEALQAISKSGLPCEINTNGLNKPVAEVYPQRTLLERCFELNIPITLSSDAHFFHEVGRDLDKAREIAWSVGYRKVATFHRRKCYMENL</sequence>
<dbReference type="EC" id="3.1.3.15" evidence="3 8"/>
<dbReference type="RefSeq" id="WP_188038392.1">
    <property type="nucleotide sequence ID" value="NZ_JACVHF010000001.1"/>
</dbReference>
<dbReference type="InterPro" id="IPR004013">
    <property type="entry name" value="PHP_dom"/>
</dbReference>
<dbReference type="InterPro" id="IPR016195">
    <property type="entry name" value="Pol/histidinol_Pase-like"/>
</dbReference>
<evidence type="ECO:0000256" key="3">
    <source>
        <dbReference type="ARBA" id="ARBA00013085"/>
    </source>
</evidence>
<evidence type="ECO:0000256" key="1">
    <source>
        <dbReference type="ARBA" id="ARBA00004970"/>
    </source>
</evidence>
<comment type="pathway">
    <text evidence="1 8">Amino-acid biosynthesis; L-histidine biosynthesis; L-histidine from 5-phospho-alpha-D-ribose 1-diphosphate: step 8/9.</text>
</comment>
<proteinExistence type="inferred from homology"/>
<evidence type="ECO:0000256" key="4">
    <source>
        <dbReference type="ARBA" id="ARBA00022605"/>
    </source>
</evidence>
<dbReference type="NCBIfam" id="TIGR01856">
    <property type="entry name" value="hisJ_fam"/>
    <property type="match status" value="1"/>
</dbReference>
<dbReference type="Pfam" id="PF02811">
    <property type="entry name" value="PHP"/>
    <property type="match status" value="1"/>
</dbReference>
<dbReference type="EMBL" id="JACVHF010000001">
    <property type="protein sequence ID" value="MBC9783231.1"/>
    <property type="molecule type" value="Genomic_DNA"/>
</dbReference>
<dbReference type="PANTHER" id="PTHR21039">
    <property type="entry name" value="HISTIDINOL PHOSPHATASE-RELATED"/>
    <property type="match status" value="1"/>
</dbReference>
<name>A0ABR7T0Z5_HELCL</name>
<comment type="caution">
    <text evidence="10">The sequence shown here is derived from an EMBL/GenBank/DDBJ whole genome shotgun (WGS) entry which is preliminary data.</text>
</comment>
<keyword evidence="11" id="KW-1185">Reference proteome</keyword>
<feature type="domain" description="PHP" evidence="9">
    <location>
        <begin position="4"/>
        <end position="183"/>
    </location>
</feature>
<dbReference type="CDD" id="cd12110">
    <property type="entry name" value="PHP_HisPPase_Hisj_like"/>
    <property type="match status" value="1"/>
</dbReference>
<dbReference type="SUPFAM" id="SSF89550">
    <property type="entry name" value="PHP domain-like"/>
    <property type="match status" value="1"/>
</dbReference>
<evidence type="ECO:0000259" key="9">
    <source>
        <dbReference type="Pfam" id="PF02811"/>
    </source>
</evidence>
<dbReference type="InterPro" id="IPR010140">
    <property type="entry name" value="Histidinol_P_phosphatase_HisJ"/>
</dbReference>
<dbReference type="PANTHER" id="PTHR21039:SF0">
    <property type="entry name" value="HISTIDINOL-PHOSPHATASE"/>
    <property type="match status" value="1"/>
</dbReference>
<keyword evidence="6 8" id="KW-0368">Histidine biosynthesis</keyword>